<dbReference type="PIRSF" id="PIRSF002094">
    <property type="entry name" value="OMP26_Skp"/>
    <property type="match status" value="1"/>
</dbReference>
<name>A0A9E9M167_9BURK</name>
<sequence length="157" mass="18177">MALCLFAFAASHAQEVKIGFVNSERIMRESAPAKSASAKLEAEFSKREKELRDMQNRLKAMSDKLEKDMPVLAESDRIKRQRELADYGQDFQSKNRRYREDLMQRRNEEFAAVLDRINKVINNIAQSEKYDLIVQDAVYFSPKVDLTEKVLRALGSK</sequence>
<dbReference type="EMBL" id="CP098242">
    <property type="protein sequence ID" value="WAW11272.1"/>
    <property type="molecule type" value="Genomic_DNA"/>
</dbReference>
<gene>
    <name evidence="4" type="ORF">NB640_02400</name>
</gene>
<dbReference type="SMART" id="SM00935">
    <property type="entry name" value="OmpH"/>
    <property type="match status" value="1"/>
</dbReference>
<keyword evidence="3" id="KW-0175">Coiled coil</keyword>
<reference evidence="4" key="1">
    <citation type="journal article" date="2022" name="Front. Microbiol.">
        <title>New perspectives on an old grouping: The genomic and phenotypic variability of Oxalobacter formigenes and the implications for calcium oxalate stone prevention.</title>
        <authorList>
            <person name="Chmiel J.A."/>
            <person name="Carr C."/>
            <person name="Stuivenberg G.A."/>
            <person name="Venema R."/>
            <person name="Chanyi R.M."/>
            <person name="Al K.F."/>
            <person name="Giguere D."/>
            <person name="Say H."/>
            <person name="Akouris P.P."/>
            <person name="Dominguez Romero S.A."/>
            <person name="Kwong A."/>
            <person name="Tai V."/>
            <person name="Koval S.F."/>
            <person name="Razvi H."/>
            <person name="Bjazevic J."/>
            <person name="Burton J.P."/>
        </authorList>
    </citation>
    <scope>NUCLEOTIDE SEQUENCE</scope>
    <source>
        <strain evidence="4">WoOx3</strain>
    </source>
</reference>
<keyword evidence="5" id="KW-1185">Reference proteome</keyword>
<dbReference type="Proteomes" id="UP001156215">
    <property type="component" value="Chromosome"/>
</dbReference>
<dbReference type="AlphaFoldDB" id="A0A9E9M167"/>
<dbReference type="GO" id="GO:0051082">
    <property type="term" value="F:unfolded protein binding"/>
    <property type="evidence" value="ECO:0007669"/>
    <property type="project" value="InterPro"/>
</dbReference>
<dbReference type="InterPro" id="IPR024930">
    <property type="entry name" value="Skp_dom_sf"/>
</dbReference>
<dbReference type="KEGG" id="ovb:NB640_02400"/>
<dbReference type="PANTHER" id="PTHR35089">
    <property type="entry name" value="CHAPERONE PROTEIN SKP"/>
    <property type="match status" value="1"/>
</dbReference>
<feature type="coiled-coil region" evidence="3">
    <location>
        <begin position="37"/>
        <end position="68"/>
    </location>
</feature>
<evidence type="ECO:0000256" key="1">
    <source>
        <dbReference type="ARBA" id="ARBA00022729"/>
    </source>
</evidence>
<organism evidence="4 5">
    <name type="scientific">Oxalobacter vibrioformis</name>
    <dbReference type="NCBI Taxonomy" id="933080"/>
    <lineage>
        <taxon>Bacteria</taxon>
        <taxon>Pseudomonadati</taxon>
        <taxon>Pseudomonadota</taxon>
        <taxon>Betaproteobacteria</taxon>
        <taxon>Burkholderiales</taxon>
        <taxon>Oxalobacteraceae</taxon>
        <taxon>Oxalobacter</taxon>
    </lineage>
</organism>
<accession>A0A9E9M167</accession>
<dbReference type="Pfam" id="PF03938">
    <property type="entry name" value="OmpH"/>
    <property type="match status" value="1"/>
</dbReference>
<evidence type="ECO:0000256" key="2">
    <source>
        <dbReference type="PIRNR" id="PIRNR002094"/>
    </source>
</evidence>
<dbReference type="RefSeq" id="WP_269310379.1">
    <property type="nucleotide sequence ID" value="NZ_CP098242.1"/>
</dbReference>
<dbReference type="SUPFAM" id="SSF111384">
    <property type="entry name" value="OmpH-like"/>
    <property type="match status" value="1"/>
</dbReference>
<protein>
    <submittedName>
        <fullName evidence="4">OmpH family outer membrane protein</fullName>
    </submittedName>
</protein>
<dbReference type="PANTHER" id="PTHR35089:SF1">
    <property type="entry name" value="CHAPERONE PROTEIN SKP"/>
    <property type="match status" value="1"/>
</dbReference>
<evidence type="ECO:0000313" key="4">
    <source>
        <dbReference type="EMBL" id="WAW11272.1"/>
    </source>
</evidence>
<evidence type="ECO:0000256" key="3">
    <source>
        <dbReference type="SAM" id="Coils"/>
    </source>
</evidence>
<proteinExistence type="inferred from homology"/>
<keyword evidence="1" id="KW-0732">Signal</keyword>
<dbReference type="InterPro" id="IPR005632">
    <property type="entry name" value="Chaperone_Skp"/>
</dbReference>
<evidence type="ECO:0000313" key="5">
    <source>
        <dbReference type="Proteomes" id="UP001156215"/>
    </source>
</evidence>
<dbReference type="GO" id="GO:0050821">
    <property type="term" value="P:protein stabilization"/>
    <property type="evidence" value="ECO:0007669"/>
    <property type="project" value="TreeGrafter"/>
</dbReference>
<dbReference type="Gene3D" id="3.30.910.20">
    <property type="entry name" value="Skp domain"/>
    <property type="match status" value="1"/>
</dbReference>
<comment type="similarity">
    <text evidence="2">Belongs to the skp family.</text>
</comment>
<dbReference type="GO" id="GO:0005829">
    <property type="term" value="C:cytosol"/>
    <property type="evidence" value="ECO:0007669"/>
    <property type="project" value="TreeGrafter"/>
</dbReference>